<reference evidence="3 4" key="1">
    <citation type="journal article" date="2014" name="Curr. Biol.">
        <title>The genome of the clonal raider ant Cerapachys biroi.</title>
        <authorList>
            <person name="Oxley P.R."/>
            <person name="Ji L."/>
            <person name="Fetter-Pruneda I."/>
            <person name="McKenzie S.K."/>
            <person name="Li C."/>
            <person name="Hu H."/>
            <person name="Zhang G."/>
            <person name="Kronauer D.J."/>
        </authorList>
    </citation>
    <scope>NUCLEOTIDE SEQUENCE [LARGE SCALE GENOMIC DNA]</scope>
</reference>
<dbReference type="PANTHER" id="PTHR19303">
    <property type="entry name" value="TRANSPOSON"/>
    <property type="match status" value="1"/>
</dbReference>
<dbReference type="AlphaFoldDB" id="A0A026VT80"/>
<evidence type="ECO:0000313" key="4">
    <source>
        <dbReference type="Proteomes" id="UP000053097"/>
    </source>
</evidence>
<comment type="subcellular location">
    <subcellularLocation>
        <location evidence="1">Nucleus</location>
    </subcellularLocation>
</comment>
<dbReference type="Pfam" id="PF05225">
    <property type="entry name" value="HTH_psq"/>
    <property type="match status" value="1"/>
</dbReference>
<sequence length="571" mass="64998">MKLAIEALRKKEIGLNAASRIYSVPKTTLRRRLLEGNKKAKEHKQIKGFECDLTSEAEVALVEHILEMESCLFGYTPLDVRILAFQFAEKYGLSHRFNINNKMAGKKWYYNFMKRSPELSLCQPRATSFNRATGFNKEVVNEFFNKLIEVTDKHGITEARQIFNVDETGISTVQRLAKKGKHQVGSITSGERGANTTAVCCANAAGQFVPPLIIFKRKNAKAELQNGAPPGSIFAYNLDSEYINRFFLYILDTTSSQCRQMHQTGIYSISASNFLYGLKVNQTTTRPVTWAGSVTLDGQCLGAQYSNPYGKWNNVIVQGTLTITLASYYTAINLETNHVHLRSGTTCTYTYSSCMDIDGRHTFWESIQQDHCKFNQYDVLYEGYASRMLDTFLEQPQVIYSLSTQEITFALTMTGEEHLCGYTLIKTEHPKLLILETKKGESFTTRRRISAENIDLLAYVNSKFVYVEKHIRTQMNLLYRNVLKQRCDLEQQLLKGTLSLAINSPDEFAYQIMKGPGYMAVISGEVVHIIKCIPVDVKIQHVKECYSQLPVQWNNNCDVTFREVRHKVQSD</sequence>
<dbReference type="InterPro" id="IPR009057">
    <property type="entry name" value="Homeodomain-like_sf"/>
</dbReference>
<dbReference type="GO" id="GO:0003677">
    <property type="term" value="F:DNA binding"/>
    <property type="evidence" value="ECO:0007669"/>
    <property type="project" value="InterPro"/>
</dbReference>
<dbReference type="EMBL" id="KK108004">
    <property type="protein sequence ID" value="EZA46988.1"/>
    <property type="molecule type" value="Genomic_DNA"/>
</dbReference>
<accession>A0A026VT80</accession>
<dbReference type="SUPFAM" id="SSF46689">
    <property type="entry name" value="Homeodomain-like"/>
    <property type="match status" value="1"/>
</dbReference>
<dbReference type="Proteomes" id="UP000053097">
    <property type="component" value="Unassembled WGS sequence"/>
</dbReference>
<dbReference type="InterPro" id="IPR050863">
    <property type="entry name" value="CenT-Element_Derived"/>
</dbReference>
<dbReference type="GO" id="GO:0005634">
    <property type="term" value="C:nucleus"/>
    <property type="evidence" value="ECO:0007669"/>
    <property type="project" value="UniProtKB-SubCell"/>
</dbReference>
<name>A0A026VT80_OOCBI</name>
<dbReference type="Gene3D" id="1.10.10.60">
    <property type="entry name" value="Homeodomain-like"/>
    <property type="match status" value="1"/>
</dbReference>
<organism evidence="3 4">
    <name type="scientific">Ooceraea biroi</name>
    <name type="common">Clonal raider ant</name>
    <name type="synonym">Cerapachys biroi</name>
    <dbReference type="NCBI Taxonomy" id="2015173"/>
    <lineage>
        <taxon>Eukaryota</taxon>
        <taxon>Metazoa</taxon>
        <taxon>Ecdysozoa</taxon>
        <taxon>Arthropoda</taxon>
        <taxon>Hexapoda</taxon>
        <taxon>Insecta</taxon>
        <taxon>Pterygota</taxon>
        <taxon>Neoptera</taxon>
        <taxon>Endopterygota</taxon>
        <taxon>Hymenoptera</taxon>
        <taxon>Apocrita</taxon>
        <taxon>Aculeata</taxon>
        <taxon>Formicoidea</taxon>
        <taxon>Formicidae</taxon>
        <taxon>Dorylinae</taxon>
        <taxon>Ooceraea</taxon>
    </lineage>
</organism>
<dbReference type="OrthoDB" id="8195605at2759"/>
<protein>
    <recommendedName>
        <fullName evidence="2">HTH psq-type domain-containing protein</fullName>
    </recommendedName>
</protein>
<evidence type="ECO:0000313" key="3">
    <source>
        <dbReference type="EMBL" id="EZA46988.1"/>
    </source>
</evidence>
<dbReference type="InterPro" id="IPR007889">
    <property type="entry name" value="HTH_Psq"/>
</dbReference>
<evidence type="ECO:0000256" key="1">
    <source>
        <dbReference type="ARBA" id="ARBA00004123"/>
    </source>
</evidence>
<feature type="domain" description="HTH psq-type" evidence="2">
    <location>
        <begin position="1"/>
        <end position="36"/>
    </location>
</feature>
<dbReference type="PANTHER" id="PTHR19303:SF74">
    <property type="entry name" value="POGO TRANSPOSABLE ELEMENT WITH KRAB DOMAIN"/>
    <property type="match status" value="1"/>
</dbReference>
<evidence type="ECO:0000259" key="2">
    <source>
        <dbReference type="Pfam" id="PF05225"/>
    </source>
</evidence>
<keyword evidence="4" id="KW-1185">Reference proteome</keyword>
<dbReference type="Pfam" id="PF24664">
    <property type="entry name" value="Monjiviricetes_fusion"/>
    <property type="match status" value="1"/>
</dbReference>
<gene>
    <name evidence="3" type="ORF">X777_00443</name>
</gene>
<proteinExistence type="predicted"/>